<dbReference type="InterPro" id="IPR000794">
    <property type="entry name" value="Beta-ketoacyl_synthase"/>
</dbReference>
<evidence type="ECO:0000256" key="9">
    <source>
        <dbReference type="ARBA" id="ARBA00023160"/>
    </source>
</evidence>
<evidence type="ECO:0000256" key="4">
    <source>
        <dbReference type="ARBA" id="ARBA00014657"/>
    </source>
</evidence>
<dbReference type="STRING" id="474960.SAMN05216180_2284"/>
<dbReference type="NCBIfam" id="NF005589">
    <property type="entry name" value="PRK07314.1"/>
    <property type="match status" value="1"/>
</dbReference>
<dbReference type="InterPro" id="IPR014030">
    <property type="entry name" value="Ketoacyl_synth_N"/>
</dbReference>
<evidence type="ECO:0000256" key="11">
    <source>
        <dbReference type="ARBA" id="ARBA00024006"/>
    </source>
</evidence>
<dbReference type="Proteomes" id="UP000199158">
    <property type="component" value="Unassembled WGS sequence"/>
</dbReference>
<dbReference type="AlphaFoldDB" id="A0A1H8CQB7"/>
<evidence type="ECO:0000256" key="6">
    <source>
        <dbReference type="ARBA" id="ARBA00022679"/>
    </source>
</evidence>
<dbReference type="PANTHER" id="PTHR11712">
    <property type="entry name" value="POLYKETIDE SYNTHASE-RELATED"/>
    <property type="match status" value="1"/>
</dbReference>
<dbReference type="InterPro" id="IPR017568">
    <property type="entry name" value="3-oxoacyl-ACP_synth-2"/>
</dbReference>
<evidence type="ECO:0000313" key="19">
    <source>
        <dbReference type="Proteomes" id="UP000199158"/>
    </source>
</evidence>
<dbReference type="Gene3D" id="3.40.47.10">
    <property type="match status" value="1"/>
</dbReference>
<dbReference type="GO" id="GO:0004315">
    <property type="term" value="F:3-oxoacyl-[acyl-carrier-protein] synthase activity"/>
    <property type="evidence" value="ECO:0007669"/>
    <property type="project" value="UniProtKB-UniRule"/>
</dbReference>
<evidence type="ECO:0000256" key="10">
    <source>
        <dbReference type="ARBA" id="ARBA00023315"/>
    </source>
</evidence>
<evidence type="ECO:0000256" key="16">
    <source>
        <dbReference type="RuleBase" id="RU003694"/>
    </source>
</evidence>
<dbReference type="RefSeq" id="WP_092755183.1">
    <property type="nucleotide sequence ID" value="NZ_FOCG01000002.1"/>
</dbReference>
<evidence type="ECO:0000256" key="7">
    <source>
        <dbReference type="ARBA" id="ARBA00022832"/>
    </source>
</evidence>
<feature type="domain" description="Ketosynthase family 3 (KS3)" evidence="17">
    <location>
        <begin position="1"/>
        <end position="409"/>
    </location>
</feature>
<evidence type="ECO:0000256" key="8">
    <source>
        <dbReference type="ARBA" id="ARBA00023098"/>
    </source>
</evidence>
<dbReference type="NCBIfam" id="TIGR03150">
    <property type="entry name" value="fabF"/>
    <property type="match status" value="1"/>
</dbReference>
<comment type="similarity">
    <text evidence="2 14 16">Belongs to the thiolase-like superfamily. Beta-ketoacyl-ACP synthases family.</text>
</comment>
<dbReference type="FunFam" id="3.40.47.10:FF:000009">
    <property type="entry name" value="3-oxoacyl-[acyl-carrier-protein] synthase 2"/>
    <property type="match status" value="1"/>
</dbReference>
<comment type="catalytic activity">
    <reaction evidence="12 14">
        <text>(9Z)-hexadecenoyl-[ACP] + malonyl-[ACP] + H(+) = 3-oxo-(11Z)-octadecenoyl-[ACP] + holo-[ACP] + CO2</text>
        <dbReference type="Rhea" id="RHEA:55040"/>
        <dbReference type="Rhea" id="RHEA-COMP:9623"/>
        <dbReference type="Rhea" id="RHEA-COMP:9685"/>
        <dbReference type="Rhea" id="RHEA-COMP:10800"/>
        <dbReference type="Rhea" id="RHEA-COMP:14074"/>
        <dbReference type="ChEBI" id="CHEBI:15378"/>
        <dbReference type="ChEBI" id="CHEBI:16526"/>
        <dbReference type="ChEBI" id="CHEBI:64479"/>
        <dbReference type="ChEBI" id="CHEBI:78449"/>
        <dbReference type="ChEBI" id="CHEBI:83989"/>
        <dbReference type="ChEBI" id="CHEBI:138538"/>
        <dbReference type="EC" id="2.3.1.179"/>
    </reaction>
</comment>
<comment type="catalytic activity">
    <reaction evidence="13 14">
        <text>a fatty acyl-[ACP] + malonyl-[ACP] + H(+) = a 3-oxoacyl-[ACP] + holo-[ACP] + CO2</text>
        <dbReference type="Rhea" id="RHEA:22836"/>
        <dbReference type="Rhea" id="RHEA-COMP:9623"/>
        <dbReference type="Rhea" id="RHEA-COMP:9685"/>
        <dbReference type="Rhea" id="RHEA-COMP:9916"/>
        <dbReference type="Rhea" id="RHEA-COMP:14125"/>
        <dbReference type="ChEBI" id="CHEBI:15378"/>
        <dbReference type="ChEBI" id="CHEBI:16526"/>
        <dbReference type="ChEBI" id="CHEBI:64479"/>
        <dbReference type="ChEBI" id="CHEBI:78449"/>
        <dbReference type="ChEBI" id="CHEBI:78776"/>
        <dbReference type="ChEBI" id="CHEBI:138651"/>
    </reaction>
</comment>
<keyword evidence="6 14" id="KW-0808">Transferase</keyword>
<organism evidence="18 19">
    <name type="scientific">Hydrogenoanaerobacterium saccharovorans</name>
    <dbReference type="NCBI Taxonomy" id="474960"/>
    <lineage>
        <taxon>Bacteria</taxon>
        <taxon>Bacillati</taxon>
        <taxon>Bacillota</taxon>
        <taxon>Clostridia</taxon>
        <taxon>Eubacteriales</taxon>
        <taxon>Oscillospiraceae</taxon>
        <taxon>Hydrogenoanaerobacterium</taxon>
    </lineage>
</organism>
<dbReference type="SUPFAM" id="SSF53901">
    <property type="entry name" value="Thiolase-like"/>
    <property type="match status" value="2"/>
</dbReference>
<evidence type="ECO:0000256" key="1">
    <source>
        <dbReference type="ARBA" id="ARBA00005194"/>
    </source>
</evidence>
<evidence type="ECO:0000256" key="15">
    <source>
        <dbReference type="PIRSR" id="PIRSR000447-1"/>
    </source>
</evidence>
<sequence>MKRVVITGAGVLSPVGNSVEEFWGSLKAGKHGISEITGYKSTTLTTKLAAEIKNFDPTEFGIDKKSARRMDRYCQFAVAASKMAVKDAGTTFEDLDPFRVGVIIGSGIGGLNSIDEEHTKYLQKGANRISVFFIPMMISNMAAGTVAMEYGFKGVNFCAVTACASGAHAIGEAYRNIKHGYLDAAITGGAEAAICEFGMGGFENMGALCTATDPDRASIPFDKERNGFVMGEGAGILVLEEYEHAVKRGAKIYAEIVGYGATADAYHITSPDPAAQGPMIAMKLAVDEAGIAPDKVGYINAHGTSTGPNDSCETKAIKLLMGEAANKVAVSSTKSMTGHLLGAAGGVEAIASALALKEGILPPTIGYKVPDEECDLDYITEGARASEVHYALSNSLGFGGHNASLCFKKYIAE</sequence>
<keyword evidence="7" id="KW-0276">Fatty acid metabolism</keyword>
<dbReference type="PIRSF" id="PIRSF000447">
    <property type="entry name" value="KAS_II"/>
    <property type="match status" value="1"/>
</dbReference>
<dbReference type="CDD" id="cd00834">
    <property type="entry name" value="KAS_I_II"/>
    <property type="match status" value="1"/>
</dbReference>
<evidence type="ECO:0000256" key="5">
    <source>
        <dbReference type="ARBA" id="ARBA00022516"/>
    </source>
</evidence>
<feature type="active site" description="For beta-ketoacyl synthase activity" evidence="15">
    <location>
        <position position="163"/>
    </location>
</feature>
<evidence type="ECO:0000259" key="17">
    <source>
        <dbReference type="PROSITE" id="PS52004"/>
    </source>
</evidence>
<dbReference type="InterPro" id="IPR020841">
    <property type="entry name" value="PKS_Beta-ketoAc_synthase_dom"/>
</dbReference>
<evidence type="ECO:0000256" key="14">
    <source>
        <dbReference type="PIRNR" id="PIRNR000447"/>
    </source>
</evidence>
<accession>A0A1H8CQB7</accession>
<dbReference type="PROSITE" id="PS00606">
    <property type="entry name" value="KS3_1"/>
    <property type="match status" value="1"/>
</dbReference>
<dbReference type="EC" id="2.3.1.179" evidence="3 14"/>
<dbReference type="InterPro" id="IPR014031">
    <property type="entry name" value="Ketoacyl_synth_C"/>
</dbReference>
<evidence type="ECO:0000313" key="18">
    <source>
        <dbReference type="EMBL" id="SEM97353.1"/>
    </source>
</evidence>
<dbReference type="InterPro" id="IPR016039">
    <property type="entry name" value="Thiolase-like"/>
</dbReference>
<dbReference type="EMBL" id="FOCG01000002">
    <property type="protein sequence ID" value="SEM97353.1"/>
    <property type="molecule type" value="Genomic_DNA"/>
</dbReference>
<dbReference type="InterPro" id="IPR018201">
    <property type="entry name" value="Ketoacyl_synth_AS"/>
</dbReference>
<keyword evidence="9 14" id="KW-0275">Fatty acid biosynthesis</keyword>
<evidence type="ECO:0000256" key="12">
    <source>
        <dbReference type="ARBA" id="ARBA00047318"/>
    </source>
</evidence>
<comment type="function">
    <text evidence="11 14">Involved in the type II fatty acid elongation cycle. Catalyzes the elongation of a wide range of acyl-ACP by the addition of two carbons from malonyl-ACP to an acyl acceptor. Can efficiently catalyze the conversion of palmitoleoyl-ACP (cis-hexadec-9-enoyl-ACP) to cis-vaccenoyl-ACP (cis-octadec-11-enoyl-ACP), an essential step in the thermal regulation of fatty acid composition.</text>
</comment>
<dbReference type="UniPathway" id="UPA00094"/>
<keyword evidence="10 14" id="KW-0012">Acyltransferase</keyword>
<dbReference type="PANTHER" id="PTHR11712:SF336">
    <property type="entry name" value="3-OXOACYL-[ACYL-CARRIER-PROTEIN] SYNTHASE, MITOCHONDRIAL"/>
    <property type="match status" value="1"/>
</dbReference>
<evidence type="ECO:0000256" key="3">
    <source>
        <dbReference type="ARBA" id="ARBA00012356"/>
    </source>
</evidence>
<dbReference type="PROSITE" id="PS52004">
    <property type="entry name" value="KS3_2"/>
    <property type="match status" value="1"/>
</dbReference>
<proteinExistence type="inferred from homology"/>
<dbReference type="GO" id="GO:0006633">
    <property type="term" value="P:fatty acid biosynthetic process"/>
    <property type="evidence" value="ECO:0007669"/>
    <property type="project" value="UniProtKB-UniRule"/>
</dbReference>
<keyword evidence="19" id="KW-1185">Reference proteome</keyword>
<name>A0A1H8CQB7_9FIRM</name>
<keyword evidence="8" id="KW-0443">Lipid metabolism</keyword>
<dbReference type="SMART" id="SM00825">
    <property type="entry name" value="PKS_KS"/>
    <property type="match status" value="1"/>
</dbReference>
<dbReference type="GO" id="GO:0005829">
    <property type="term" value="C:cytosol"/>
    <property type="evidence" value="ECO:0007669"/>
    <property type="project" value="TreeGrafter"/>
</dbReference>
<dbReference type="OrthoDB" id="9808669at2"/>
<evidence type="ECO:0000256" key="13">
    <source>
        <dbReference type="ARBA" id="ARBA00047659"/>
    </source>
</evidence>
<keyword evidence="5 14" id="KW-0444">Lipid biosynthesis</keyword>
<comment type="pathway">
    <text evidence="1 14">Lipid metabolism; fatty acid biosynthesis.</text>
</comment>
<protein>
    <recommendedName>
        <fullName evidence="4 14">3-oxoacyl-[acyl-carrier-protein] synthase 2</fullName>
        <ecNumber evidence="3 14">2.3.1.179</ecNumber>
    </recommendedName>
</protein>
<reference evidence="18 19" key="1">
    <citation type="submission" date="2016-10" db="EMBL/GenBank/DDBJ databases">
        <authorList>
            <person name="de Groot N.N."/>
        </authorList>
    </citation>
    <scope>NUCLEOTIDE SEQUENCE [LARGE SCALE GENOMIC DNA]</scope>
    <source>
        <strain evidence="18 19">CGMCC 1.5070</strain>
    </source>
</reference>
<dbReference type="Pfam" id="PF02801">
    <property type="entry name" value="Ketoacyl-synt_C"/>
    <property type="match status" value="1"/>
</dbReference>
<dbReference type="Pfam" id="PF00109">
    <property type="entry name" value="ketoacyl-synt"/>
    <property type="match status" value="1"/>
</dbReference>
<gene>
    <name evidence="18" type="ORF">SAMN05216180_2284</name>
</gene>
<evidence type="ECO:0000256" key="2">
    <source>
        <dbReference type="ARBA" id="ARBA00008467"/>
    </source>
</evidence>